<evidence type="ECO:0000313" key="2">
    <source>
        <dbReference type="Proteomes" id="UP000182412"/>
    </source>
</evidence>
<name>A0A1H0U666_SELRU</name>
<dbReference type="OrthoDB" id="1663197at2"/>
<reference evidence="1 2" key="1">
    <citation type="submission" date="2016-10" db="EMBL/GenBank/DDBJ databases">
        <authorList>
            <person name="de Groot N.N."/>
        </authorList>
    </citation>
    <scope>NUCLEOTIDE SEQUENCE [LARGE SCALE GENOMIC DNA]</scope>
    <source>
        <strain evidence="1 2">S137</strain>
    </source>
</reference>
<gene>
    <name evidence="1" type="ORF">SAMN05216366_12912</name>
</gene>
<evidence type="ECO:0000313" key="1">
    <source>
        <dbReference type="EMBL" id="SDP61651.1"/>
    </source>
</evidence>
<dbReference type="RefSeq" id="WP_074573072.1">
    <property type="nucleotide sequence ID" value="NZ_FNJQ01000029.1"/>
</dbReference>
<dbReference type="Proteomes" id="UP000182412">
    <property type="component" value="Unassembled WGS sequence"/>
</dbReference>
<dbReference type="EMBL" id="FNJQ01000029">
    <property type="protein sequence ID" value="SDP61651.1"/>
    <property type="molecule type" value="Genomic_DNA"/>
</dbReference>
<accession>A0A1H0U666</accession>
<protein>
    <submittedName>
        <fullName evidence="1">Uncharacterized protein</fullName>
    </submittedName>
</protein>
<sequence length="475" mass="52807">MLIGRAADGSNLSVSAAVDTLKAVQRQQKTVAQQDSPAYQVELSGAKESYKSHWIERGSTAYLTHRADQSLEDELAELQAGIEEILSRPRTGVVKSANATLDNLDGKIEVVDLTPLLKKELTPEEKAIRAELDRLSQNNRPGYIGNIKLNLDANGKLTRPDITTIKSQHYTWTFAEGLKENTAISKAADVQTVTDKLQNTLKQSISDTISDILKPYASYSEAYDVLKDNNVTVMTYAQAGDTVLENSKEISGGLFGQLASQLNDYAKNFGTDDKFFEDIKTAFGVITGDNPDKNPLLTQIEKMVRYVQGGGELDIKDKKYQEDVEAAIAKAYKKKNNARNVEPNKKKAQETFKTDTSYLDNLRQQFQQTAEMLDKMTGKQDEDSQHKVKSARDVLDSRAPEDSFDMDFHQRLAHVDDRSAPVTDTSHDIFNHKKPTDALTENDTNELAALQAGWSDYVQSHNLIDASKVTSVFLS</sequence>
<proteinExistence type="predicted"/>
<organism evidence="1 2">
    <name type="scientific">Selenomonas ruminantium</name>
    <dbReference type="NCBI Taxonomy" id="971"/>
    <lineage>
        <taxon>Bacteria</taxon>
        <taxon>Bacillati</taxon>
        <taxon>Bacillota</taxon>
        <taxon>Negativicutes</taxon>
        <taxon>Selenomonadales</taxon>
        <taxon>Selenomonadaceae</taxon>
        <taxon>Selenomonas</taxon>
    </lineage>
</organism>
<dbReference type="AlphaFoldDB" id="A0A1H0U666"/>